<gene>
    <name evidence="2" type="ORF">AAFC00_000189</name>
</gene>
<dbReference type="InterPro" id="IPR018822">
    <property type="entry name" value="UPF0646"/>
</dbReference>
<dbReference type="EMBL" id="JBFMKM010000018">
    <property type="protein sequence ID" value="KAL1296717.1"/>
    <property type="molecule type" value="Genomic_DNA"/>
</dbReference>
<reference evidence="2 3" key="1">
    <citation type="submission" date="2024-07" db="EMBL/GenBank/DDBJ databases">
        <title>Draft sequence of the Neodothiora populina.</title>
        <authorList>
            <person name="Drown D.D."/>
            <person name="Schuette U.S."/>
            <person name="Buechlein A.B."/>
            <person name="Rusch D.R."/>
            <person name="Winton L.W."/>
            <person name="Adams G.A."/>
        </authorList>
    </citation>
    <scope>NUCLEOTIDE SEQUENCE [LARGE SCALE GENOMIC DNA]</scope>
    <source>
        <strain evidence="2 3">CPC 39397</strain>
    </source>
</reference>
<dbReference type="Pfam" id="PF10336">
    <property type="entry name" value="DUF2420"/>
    <property type="match status" value="1"/>
</dbReference>
<name>A0ABR3P1Q1_9PEZI</name>
<proteinExistence type="predicted"/>
<feature type="compositionally biased region" description="Basic and acidic residues" evidence="1">
    <location>
        <begin position="219"/>
        <end position="235"/>
    </location>
</feature>
<keyword evidence="3" id="KW-1185">Reference proteome</keyword>
<evidence type="ECO:0000256" key="1">
    <source>
        <dbReference type="SAM" id="MobiDB-lite"/>
    </source>
</evidence>
<feature type="compositionally biased region" description="Basic and acidic residues" evidence="1">
    <location>
        <begin position="55"/>
        <end position="68"/>
    </location>
</feature>
<feature type="region of interest" description="Disordered" evidence="1">
    <location>
        <begin position="1"/>
        <end position="119"/>
    </location>
</feature>
<feature type="compositionally biased region" description="Polar residues" evidence="1">
    <location>
        <begin position="318"/>
        <end position="327"/>
    </location>
</feature>
<evidence type="ECO:0000313" key="2">
    <source>
        <dbReference type="EMBL" id="KAL1296717.1"/>
    </source>
</evidence>
<evidence type="ECO:0000313" key="3">
    <source>
        <dbReference type="Proteomes" id="UP001562354"/>
    </source>
</evidence>
<feature type="region of interest" description="Disordered" evidence="1">
    <location>
        <begin position="191"/>
        <end position="351"/>
    </location>
</feature>
<feature type="compositionally biased region" description="Polar residues" evidence="1">
    <location>
        <begin position="1"/>
        <end position="27"/>
    </location>
</feature>
<organism evidence="2 3">
    <name type="scientific">Neodothiora populina</name>
    <dbReference type="NCBI Taxonomy" id="2781224"/>
    <lineage>
        <taxon>Eukaryota</taxon>
        <taxon>Fungi</taxon>
        <taxon>Dikarya</taxon>
        <taxon>Ascomycota</taxon>
        <taxon>Pezizomycotina</taxon>
        <taxon>Dothideomycetes</taxon>
        <taxon>Dothideomycetidae</taxon>
        <taxon>Dothideales</taxon>
        <taxon>Dothioraceae</taxon>
        <taxon>Neodothiora</taxon>
    </lineage>
</organism>
<accession>A0ABR3P1Q1</accession>
<dbReference type="GeneID" id="95973892"/>
<feature type="compositionally biased region" description="Acidic residues" evidence="1">
    <location>
        <begin position="96"/>
        <end position="110"/>
    </location>
</feature>
<feature type="compositionally biased region" description="Acidic residues" evidence="1">
    <location>
        <begin position="32"/>
        <end position="54"/>
    </location>
</feature>
<protein>
    <submittedName>
        <fullName evidence="2">Uncharacterized protein</fullName>
    </submittedName>
</protein>
<sequence>MAATMAQSTFGLQPSTNDDTMEISSDLGNVDGDIDIDLDSAGEQMQFEDDDQMVDDVKTDPITHHDDDVMIDDEVTSNPGDREMQDDSVLPPQQEHDEELLDFSDDDDDTYANRAPPISAPAVPSLLSAAQSHVEPSAPIIQEPVQDHDTKSIQEHVTEASLATVQEPEDQVSSEAAAELVTEGAPVVDHISQHDEEHQQPQIVVAPEDQAQPTSQDAESVHEAAHIGHDGHAEAHAVGSPEPSVHQGEERYESVTEDVNEQPGDVDSFAEIVTQPLEQPAEPHAGGTAEPATNDDTSDRPEAGQTDGSGPDSHEVTRTLNVDTAPTNHGDADDAPAYERQPNSPTATGLHPTVVEYNENEIYLFPSSDPEATEQYLLGNENLVTSSLGDLLQACRSVLAESISDDEELVLGVQELDLYVSEDSTPAFSISFQELLDVYLQLHKHDGMVHPPPSA</sequence>
<dbReference type="RefSeq" id="XP_069196399.1">
    <property type="nucleotide sequence ID" value="XM_069341184.1"/>
</dbReference>
<dbReference type="Proteomes" id="UP001562354">
    <property type="component" value="Unassembled WGS sequence"/>
</dbReference>
<comment type="caution">
    <text evidence="2">The sequence shown here is derived from an EMBL/GenBank/DDBJ whole genome shotgun (WGS) entry which is preliminary data.</text>
</comment>